<dbReference type="GeneID" id="112468206"/>
<protein>
    <submittedName>
        <fullName evidence="4">Leucine-rich repeat-containing protein 7-like</fullName>
    </submittedName>
</protein>
<reference evidence="4" key="1">
    <citation type="submission" date="2025-08" db="UniProtKB">
        <authorList>
            <consortium name="RefSeq"/>
        </authorList>
    </citation>
    <scope>IDENTIFICATION</scope>
    <source>
        <tissue evidence="4">Whole body</tissue>
    </source>
</reference>
<sequence>MFTKIRKRLRKFFSRNNNNAPSSLTFDDPTVWYQLTYVNLSNCSGITTLPKELGASPHLEKLVLSNNGFGASVEFKWHWLQQTAIQNNLRFLDLSKNSLTELPACIGKLSALTELIVCHNSLRFLPRDLGTLPHLEKLVLSNNGFGASHEFEWHWLQQTAIQNNLRFLDLSKNSLMIVLPACIGKLSALTELIVCHNSLRYLPQSIGNLRNLQVLRSSNNKLFYLPGSMMNMQLETLDVSTNDFLTLDGTLIFKELTLRILAAKVVLKNRSTYRKERDNIPPELFKQFEYLETETNYCLYCKRPCLDSYITEFMRLNPLCIANTTILDTEENEILSFQCYFCSPDCREKSRILNIWLE</sequence>
<keyword evidence="3" id="KW-1185">Reference proteome</keyword>
<dbReference type="Proteomes" id="UP000504618">
    <property type="component" value="Unplaced"/>
</dbReference>
<dbReference type="PROSITE" id="PS51450">
    <property type="entry name" value="LRR"/>
    <property type="match status" value="1"/>
</dbReference>
<dbReference type="GO" id="GO:0005737">
    <property type="term" value="C:cytoplasm"/>
    <property type="evidence" value="ECO:0007669"/>
    <property type="project" value="TreeGrafter"/>
</dbReference>
<gene>
    <name evidence="4" type="primary">LOC112468206</name>
</gene>
<evidence type="ECO:0000256" key="2">
    <source>
        <dbReference type="ARBA" id="ARBA00022737"/>
    </source>
</evidence>
<dbReference type="InterPro" id="IPR003591">
    <property type="entry name" value="Leu-rich_rpt_typical-subtyp"/>
</dbReference>
<dbReference type="InterPro" id="IPR001611">
    <property type="entry name" value="Leu-rich_rpt"/>
</dbReference>
<evidence type="ECO:0000313" key="3">
    <source>
        <dbReference type="Proteomes" id="UP000504618"/>
    </source>
</evidence>
<dbReference type="PANTHER" id="PTHR48051">
    <property type="match status" value="1"/>
</dbReference>
<keyword evidence="1" id="KW-0433">Leucine-rich repeat</keyword>
<organism evidence="3 4">
    <name type="scientific">Temnothorax curvispinosus</name>
    <dbReference type="NCBI Taxonomy" id="300111"/>
    <lineage>
        <taxon>Eukaryota</taxon>
        <taxon>Metazoa</taxon>
        <taxon>Ecdysozoa</taxon>
        <taxon>Arthropoda</taxon>
        <taxon>Hexapoda</taxon>
        <taxon>Insecta</taxon>
        <taxon>Pterygota</taxon>
        <taxon>Neoptera</taxon>
        <taxon>Endopterygota</taxon>
        <taxon>Hymenoptera</taxon>
        <taxon>Apocrita</taxon>
        <taxon>Aculeata</taxon>
        <taxon>Formicoidea</taxon>
        <taxon>Formicidae</taxon>
        <taxon>Myrmicinae</taxon>
        <taxon>Temnothorax</taxon>
    </lineage>
</organism>
<evidence type="ECO:0000313" key="4">
    <source>
        <dbReference type="RefSeq" id="XP_024893062.1"/>
    </source>
</evidence>
<accession>A0A6J1RE51</accession>
<dbReference type="SUPFAM" id="SSF52058">
    <property type="entry name" value="L domain-like"/>
    <property type="match status" value="1"/>
</dbReference>
<proteinExistence type="predicted"/>
<name>A0A6J1RE51_9HYME</name>
<dbReference type="OrthoDB" id="7535445at2759"/>
<dbReference type="InterPro" id="IPR032675">
    <property type="entry name" value="LRR_dom_sf"/>
</dbReference>
<dbReference type="Pfam" id="PF13855">
    <property type="entry name" value="LRR_8"/>
    <property type="match status" value="1"/>
</dbReference>
<dbReference type="PANTHER" id="PTHR48051:SF1">
    <property type="entry name" value="RAS SUPPRESSOR PROTEIN 1"/>
    <property type="match status" value="1"/>
</dbReference>
<keyword evidence="2" id="KW-0677">Repeat</keyword>
<dbReference type="RefSeq" id="XP_024893062.1">
    <property type="nucleotide sequence ID" value="XM_025037294.1"/>
</dbReference>
<dbReference type="SMART" id="SM00364">
    <property type="entry name" value="LRR_BAC"/>
    <property type="match status" value="4"/>
</dbReference>
<dbReference type="AlphaFoldDB" id="A0A6J1RE51"/>
<evidence type="ECO:0000256" key="1">
    <source>
        <dbReference type="ARBA" id="ARBA00022614"/>
    </source>
</evidence>
<dbReference type="Pfam" id="PF00560">
    <property type="entry name" value="LRR_1"/>
    <property type="match status" value="1"/>
</dbReference>
<dbReference type="InterPro" id="IPR050216">
    <property type="entry name" value="LRR_domain-containing"/>
</dbReference>
<dbReference type="Gene3D" id="3.80.10.10">
    <property type="entry name" value="Ribonuclease Inhibitor"/>
    <property type="match status" value="2"/>
</dbReference>
<dbReference type="SMART" id="SM00369">
    <property type="entry name" value="LRR_TYP"/>
    <property type="match status" value="3"/>
</dbReference>